<dbReference type="AlphaFoldDB" id="A0AAW2C635"/>
<keyword evidence="15" id="KW-1185">Reference proteome</keyword>
<organism evidence="14 15">
    <name type="scientific">Lithocarpus litseifolius</name>
    <dbReference type="NCBI Taxonomy" id="425828"/>
    <lineage>
        <taxon>Eukaryota</taxon>
        <taxon>Viridiplantae</taxon>
        <taxon>Streptophyta</taxon>
        <taxon>Embryophyta</taxon>
        <taxon>Tracheophyta</taxon>
        <taxon>Spermatophyta</taxon>
        <taxon>Magnoliopsida</taxon>
        <taxon>eudicotyledons</taxon>
        <taxon>Gunneridae</taxon>
        <taxon>Pentapetalae</taxon>
        <taxon>rosids</taxon>
        <taxon>fabids</taxon>
        <taxon>Fagales</taxon>
        <taxon>Fagaceae</taxon>
        <taxon>Lithocarpus</taxon>
    </lineage>
</organism>
<dbReference type="GO" id="GO:0009308">
    <property type="term" value="P:amine metabolic process"/>
    <property type="evidence" value="ECO:0007669"/>
    <property type="project" value="UniProtKB-UniRule"/>
</dbReference>
<dbReference type="FunFam" id="2.70.98.20:FF:000004">
    <property type="entry name" value="Amine oxidase"/>
    <property type="match status" value="1"/>
</dbReference>
<evidence type="ECO:0000259" key="12">
    <source>
        <dbReference type="Pfam" id="PF02727"/>
    </source>
</evidence>
<evidence type="ECO:0000256" key="3">
    <source>
        <dbReference type="ARBA" id="ARBA00022772"/>
    </source>
</evidence>
<dbReference type="InterPro" id="IPR015800">
    <property type="entry name" value="Cu_amine_oxidase_N2"/>
</dbReference>
<evidence type="ECO:0000256" key="5">
    <source>
        <dbReference type="ARBA" id="ARBA00023008"/>
    </source>
</evidence>
<dbReference type="Proteomes" id="UP001459277">
    <property type="component" value="Unassembled WGS sequence"/>
</dbReference>
<evidence type="ECO:0000256" key="1">
    <source>
        <dbReference type="ARBA" id="ARBA00007983"/>
    </source>
</evidence>
<feature type="domain" description="Copper amine oxidase N2-terminal" evidence="12">
    <location>
        <begin position="23"/>
        <end position="109"/>
    </location>
</feature>
<proteinExistence type="inferred from homology"/>
<keyword evidence="2 9" id="KW-0479">Metal-binding</keyword>
<dbReference type="EC" id="1.4.3.-" evidence="9"/>
<comment type="similarity">
    <text evidence="1 9">Belongs to the copper/topaquinone oxidase family.</text>
</comment>
<comment type="cofactor">
    <cofactor evidence="9">
        <name>Cu cation</name>
        <dbReference type="ChEBI" id="CHEBI:23378"/>
    </cofactor>
    <text evidence="9">Contains 1 topaquinone per subunit.</text>
</comment>
<sequence>MASTFTVMISLLFLLSIPSILSHPLDPLTPLEIKKVTGIIKGSRVGSLANLTFHHVGLDEPSKLIILSWLSNPTKKPPPRQAFVIARAYEKSYEFVVSLSHNSIISQHIYNGTGFPLLNLEEQSAAKALLLKYPPFIKSIKKRKLDINDVVPAVFTVGWYEEKSTSGRVVKVLFFYKCGSPNVWVRPLEGIAALVDLDKMAIVKYSDSQVVPLPKAEGTEFRGYKMRPPFAAETKPITVVQPHGPSFKINGHTISWANWNLHLAFDVRAGVVISLASIFDSIEGKHRQVLYKSHVSELFVPYMDPTEEWYYRTFLDAGEFGLGLSAISLQHHTDCPANALFMDGYYANQDGQPIKVSNVFCVFERYAGDIAWRHTESEISEEVITEVRPEVSLVIRMISIIGNYDYIMDWEFKKSGSIKFEVGLSGILEAKASTYTHTKQVKQDIYGTLVTKNTIAVNHDHYITYYLDLDIDGEKNSFVKGKMKTITTDGSTPRKSYWTMIREPVKTELDARVWTGKPNELLIVNPNKFTKIGNQVGYQLIPSPVAIPLLLEDDYPQIRGAFSNYNVWVTPYNRSERWAGGLYVDRSHGDDTLFTWTNRNRDIDDRDIVLWHTIGFHHSPSQDEFPVMPTLNGGFELRPSNFFESNPILNLRPPKPVDLPTCNATTP</sequence>
<feature type="domain" description="Copper amine oxidase catalytic" evidence="11">
    <location>
        <begin position="238"/>
        <end position="648"/>
    </location>
</feature>
<reference evidence="14 15" key="1">
    <citation type="submission" date="2024-01" db="EMBL/GenBank/DDBJ databases">
        <title>A telomere-to-telomere, gap-free genome of sweet tea (Lithocarpus litseifolius).</title>
        <authorList>
            <person name="Zhou J."/>
        </authorList>
    </citation>
    <scope>NUCLEOTIDE SEQUENCE [LARGE SCALE GENOMIC DNA]</scope>
    <source>
        <strain evidence="14">Zhou-2022a</strain>
        <tissue evidence="14">Leaf</tissue>
    </source>
</reference>
<accession>A0AAW2C635</accession>
<evidence type="ECO:0000256" key="8">
    <source>
        <dbReference type="PIRSR" id="PIRSR600269-51"/>
    </source>
</evidence>
<dbReference type="InterPro" id="IPR000269">
    <property type="entry name" value="Cu_amine_oxidase"/>
</dbReference>
<comment type="caution">
    <text evidence="14">The sequence shown here is derived from an EMBL/GenBank/DDBJ whole genome shotgun (WGS) entry which is preliminary data.</text>
</comment>
<dbReference type="InterPro" id="IPR036460">
    <property type="entry name" value="Cu_amine_oxidase_C_sf"/>
</dbReference>
<keyword evidence="3 7" id="KW-0801">TPQ</keyword>
<evidence type="ECO:0000256" key="9">
    <source>
        <dbReference type="RuleBase" id="RU000672"/>
    </source>
</evidence>
<dbReference type="InterPro" id="IPR015802">
    <property type="entry name" value="Cu_amine_oxidase_N3"/>
</dbReference>
<dbReference type="SUPFAM" id="SSF54416">
    <property type="entry name" value="Amine oxidase N-terminal region"/>
    <property type="match status" value="2"/>
</dbReference>
<gene>
    <name evidence="14" type="ORF">SO802_027579</name>
</gene>
<protein>
    <recommendedName>
        <fullName evidence="9">Amine oxidase</fullName>
        <ecNumber evidence="9">1.4.3.-</ecNumber>
    </recommendedName>
</protein>
<dbReference type="PANTHER" id="PTHR10638:SF87">
    <property type="entry name" value="AMINE OXIDASE [COPPER-CONTAINING] ALPHA 2, PEROXISOMAL-RELATED"/>
    <property type="match status" value="1"/>
</dbReference>
<evidence type="ECO:0000259" key="13">
    <source>
        <dbReference type="Pfam" id="PF02728"/>
    </source>
</evidence>
<evidence type="ECO:0000256" key="2">
    <source>
        <dbReference type="ARBA" id="ARBA00022723"/>
    </source>
</evidence>
<dbReference type="SUPFAM" id="SSF49998">
    <property type="entry name" value="Amine oxidase catalytic domain"/>
    <property type="match status" value="1"/>
</dbReference>
<dbReference type="InterPro" id="IPR015798">
    <property type="entry name" value="Cu_amine_oxidase_C"/>
</dbReference>
<keyword evidence="6" id="KW-1015">Disulfide bond</keyword>
<evidence type="ECO:0000256" key="4">
    <source>
        <dbReference type="ARBA" id="ARBA00023002"/>
    </source>
</evidence>
<name>A0AAW2C635_9ROSI</name>
<dbReference type="InterPro" id="IPR016182">
    <property type="entry name" value="Cu_amine_oxidase_N-reg"/>
</dbReference>
<keyword evidence="5 9" id="KW-0186">Copper</keyword>
<evidence type="ECO:0000313" key="15">
    <source>
        <dbReference type="Proteomes" id="UP001459277"/>
    </source>
</evidence>
<feature type="chain" id="PRO_5043867413" description="Amine oxidase" evidence="10">
    <location>
        <begin position="23"/>
        <end position="667"/>
    </location>
</feature>
<evidence type="ECO:0000313" key="14">
    <source>
        <dbReference type="EMBL" id="KAK9992594.1"/>
    </source>
</evidence>
<dbReference type="GO" id="GO:0048038">
    <property type="term" value="F:quinone binding"/>
    <property type="evidence" value="ECO:0007669"/>
    <property type="project" value="InterPro"/>
</dbReference>
<dbReference type="FunFam" id="3.10.450.40:FF:000012">
    <property type="entry name" value="Amine oxidase"/>
    <property type="match status" value="1"/>
</dbReference>
<feature type="signal peptide" evidence="10">
    <location>
        <begin position="1"/>
        <end position="22"/>
    </location>
</feature>
<evidence type="ECO:0000259" key="11">
    <source>
        <dbReference type="Pfam" id="PF01179"/>
    </source>
</evidence>
<evidence type="ECO:0000256" key="6">
    <source>
        <dbReference type="ARBA" id="ARBA00023157"/>
    </source>
</evidence>
<comment type="PTM">
    <text evidence="8 9">Topaquinone (TPQ) is generated by copper-dependent autoxidation of a specific tyrosyl residue.</text>
</comment>
<evidence type="ECO:0000256" key="7">
    <source>
        <dbReference type="PIRSR" id="PIRSR600269-50"/>
    </source>
</evidence>
<feature type="active site" description="Schiff-base intermediate with substrate; via topaquinone" evidence="7">
    <location>
        <position position="404"/>
    </location>
</feature>
<dbReference type="GO" id="GO:0005507">
    <property type="term" value="F:copper ion binding"/>
    <property type="evidence" value="ECO:0007669"/>
    <property type="project" value="InterPro"/>
</dbReference>
<keyword evidence="4 9" id="KW-0560">Oxidoreductase</keyword>
<dbReference type="Gene3D" id="2.70.98.20">
    <property type="entry name" value="Copper amine oxidase, catalytic domain"/>
    <property type="match status" value="1"/>
</dbReference>
<dbReference type="GO" id="GO:0008131">
    <property type="term" value="F:primary methylamine oxidase activity"/>
    <property type="evidence" value="ECO:0007669"/>
    <property type="project" value="InterPro"/>
</dbReference>
<dbReference type="Pfam" id="PF02728">
    <property type="entry name" value="Cu_amine_oxidN3"/>
    <property type="match status" value="1"/>
</dbReference>
<feature type="active site" description="Proton acceptor" evidence="7">
    <location>
        <position position="316"/>
    </location>
</feature>
<dbReference type="Pfam" id="PF02727">
    <property type="entry name" value="Cu_amine_oxidN2"/>
    <property type="match status" value="1"/>
</dbReference>
<feature type="domain" description="Copper amine oxidase N3-terminal" evidence="13">
    <location>
        <begin position="117"/>
        <end position="212"/>
    </location>
</feature>
<dbReference type="PANTHER" id="PTHR10638">
    <property type="entry name" value="COPPER AMINE OXIDASE"/>
    <property type="match status" value="1"/>
</dbReference>
<dbReference type="Gene3D" id="3.10.450.40">
    <property type="match status" value="2"/>
</dbReference>
<keyword evidence="10" id="KW-0732">Signal</keyword>
<dbReference type="Pfam" id="PF01179">
    <property type="entry name" value="Cu_amine_oxid"/>
    <property type="match status" value="1"/>
</dbReference>
<dbReference type="EMBL" id="JAZDWU010000009">
    <property type="protein sequence ID" value="KAK9992594.1"/>
    <property type="molecule type" value="Genomic_DNA"/>
</dbReference>
<feature type="modified residue" description="2',4',5'-topaquinone" evidence="8">
    <location>
        <position position="404"/>
    </location>
</feature>
<evidence type="ECO:0000256" key="10">
    <source>
        <dbReference type="SAM" id="SignalP"/>
    </source>
</evidence>